<feature type="domain" description="RNA polymerase sigma-70 region 2" evidence="6">
    <location>
        <begin position="8"/>
        <end position="73"/>
    </location>
</feature>
<dbReference type="PANTHER" id="PTHR43133">
    <property type="entry name" value="RNA POLYMERASE ECF-TYPE SIGMA FACTO"/>
    <property type="match status" value="1"/>
</dbReference>
<comment type="similarity">
    <text evidence="1">Belongs to the sigma-70 factor family. ECF subfamily.</text>
</comment>
<dbReference type="Pfam" id="PF04542">
    <property type="entry name" value="Sigma70_r2"/>
    <property type="match status" value="1"/>
</dbReference>
<keyword evidence="3" id="KW-0731">Sigma factor</keyword>
<dbReference type="Pfam" id="PF08281">
    <property type="entry name" value="Sigma70_r4_2"/>
    <property type="match status" value="1"/>
</dbReference>
<dbReference type="InterPro" id="IPR039425">
    <property type="entry name" value="RNA_pol_sigma-70-like"/>
</dbReference>
<evidence type="ECO:0000256" key="1">
    <source>
        <dbReference type="ARBA" id="ARBA00010641"/>
    </source>
</evidence>
<dbReference type="SUPFAM" id="SSF88946">
    <property type="entry name" value="Sigma2 domain of RNA polymerase sigma factors"/>
    <property type="match status" value="1"/>
</dbReference>
<dbReference type="InterPro" id="IPR036388">
    <property type="entry name" value="WH-like_DNA-bd_sf"/>
</dbReference>
<evidence type="ECO:0000313" key="9">
    <source>
        <dbReference type="Proteomes" id="UP000239415"/>
    </source>
</evidence>
<evidence type="ECO:0000259" key="6">
    <source>
        <dbReference type="Pfam" id="PF04542"/>
    </source>
</evidence>
<dbReference type="InterPro" id="IPR014284">
    <property type="entry name" value="RNA_pol_sigma-70_dom"/>
</dbReference>
<gene>
    <name evidence="8" type="ORF">CLV67_13675</name>
</gene>
<feature type="domain" description="RNA polymerase sigma factor 70 region 4 type 2" evidence="7">
    <location>
        <begin position="98"/>
        <end position="148"/>
    </location>
</feature>
<organism evidence="8 9">
    <name type="scientific">Actinoplanes italicus</name>
    <dbReference type="NCBI Taxonomy" id="113567"/>
    <lineage>
        <taxon>Bacteria</taxon>
        <taxon>Bacillati</taxon>
        <taxon>Actinomycetota</taxon>
        <taxon>Actinomycetes</taxon>
        <taxon>Micromonosporales</taxon>
        <taxon>Micromonosporaceae</taxon>
        <taxon>Actinoplanes</taxon>
    </lineage>
</organism>
<dbReference type="GO" id="GO:0016987">
    <property type="term" value="F:sigma factor activity"/>
    <property type="evidence" value="ECO:0007669"/>
    <property type="project" value="UniProtKB-KW"/>
</dbReference>
<keyword evidence="4" id="KW-0238">DNA-binding</keyword>
<dbReference type="RefSeq" id="WP_239166918.1">
    <property type="nucleotide sequence ID" value="NZ_BOMO01000169.1"/>
</dbReference>
<sequence length="160" mass="18238">MEFATFYESARDNCLRTVTAVVGHRDRAEDLVAEAFARAWASWPTVRRHPAPQAWVVRTALNAHVSWWRRWRREVPADDWTPHDRAGPVDGDAMLDTRLMAALRSLPVRQRQVVALRIFLDLDSETTARTLGIAAGTVTAHLARATRTLRTQLSETERLR</sequence>
<evidence type="ECO:0000313" key="8">
    <source>
        <dbReference type="EMBL" id="PRX09499.1"/>
    </source>
</evidence>
<dbReference type="Gene3D" id="1.10.10.10">
    <property type="entry name" value="Winged helix-like DNA-binding domain superfamily/Winged helix DNA-binding domain"/>
    <property type="match status" value="1"/>
</dbReference>
<dbReference type="InterPro" id="IPR013249">
    <property type="entry name" value="RNA_pol_sigma70_r4_t2"/>
</dbReference>
<comment type="caution">
    <text evidence="8">The sequence shown here is derived from an EMBL/GenBank/DDBJ whole genome shotgun (WGS) entry which is preliminary data.</text>
</comment>
<accession>A0A2T0JPF1</accession>
<dbReference type="Proteomes" id="UP000239415">
    <property type="component" value="Unassembled WGS sequence"/>
</dbReference>
<dbReference type="GO" id="GO:0003677">
    <property type="term" value="F:DNA binding"/>
    <property type="evidence" value="ECO:0007669"/>
    <property type="project" value="UniProtKB-KW"/>
</dbReference>
<dbReference type="SUPFAM" id="SSF88659">
    <property type="entry name" value="Sigma3 and sigma4 domains of RNA polymerase sigma factors"/>
    <property type="match status" value="1"/>
</dbReference>
<keyword evidence="2" id="KW-0805">Transcription regulation</keyword>
<evidence type="ECO:0000256" key="4">
    <source>
        <dbReference type="ARBA" id="ARBA00023125"/>
    </source>
</evidence>
<dbReference type="AlphaFoldDB" id="A0A2T0JPF1"/>
<reference evidence="8 9" key="1">
    <citation type="submission" date="2018-03" db="EMBL/GenBank/DDBJ databases">
        <title>Genomic Encyclopedia of Archaeal and Bacterial Type Strains, Phase II (KMG-II): from individual species to whole genera.</title>
        <authorList>
            <person name="Goeker M."/>
        </authorList>
    </citation>
    <scope>NUCLEOTIDE SEQUENCE [LARGE SCALE GENOMIC DNA]</scope>
    <source>
        <strain evidence="8 9">DSM 43146</strain>
    </source>
</reference>
<dbReference type="PANTHER" id="PTHR43133:SF50">
    <property type="entry name" value="ECF RNA POLYMERASE SIGMA FACTOR SIGM"/>
    <property type="match status" value="1"/>
</dbReference>
<evidence type="ECO:0000256" key="3">
    <source>
        <dbReference type="ARBA" id="ARBA00023082"/>
    </source>
</evidence>
<dbReference type="Gene3D" id="1.10.1740.10">
    <property type="match status" value="1"/>
</dbReference>
<name>A0A2T0JPF1_9ACTN</name>
<evidence type="ECO:0000256" key="5">
    <source>
        <dbReference type="ARBA" id="ARBA00023163"/>
    </source>
</evidence>
<dbReference type="EMBL" id="PVMZ01000036">
    <property type="protein sequence ID" value="PRX09499.1"/>
    <property type="molecule type" value="Genomic_DNA"/>
</dbReference>
<evidence type="ECO:0000256" key="2">
    <source>
        <dbReference type="ARBA" id="ARBA00023015"/>
    </source>
</evidence>
<dbReference type="GO" id="GO:0006352">
    <property type="term" value="P:DNA-templated transcription initiation"/>
    <property type="evidence" value="ECO:0007669"/>
    <property type="project" value="InterPro"/>
</dbReference>
<keyword evidence="5" id="KW-0804">Transcription</keyword>
<evidence type="ECO:0000259" key="7">
    <source>
        <dbReference type="Pfam" id="PF08281"/>
    </source>
</evidence>
<dbReference type="NCBIfam" id="TIGR02937">
    <property type="entry name" value="sigma70-ECF"/>
    <property type="match status" value="1"/>
</dbReference>
<dbReference type="InterPro" id="IPR013324">
    <property type="entry name" value="RNA_pol_sigma_r3/r4-like"/>
</dbReference>
<protein>
    <submittedName>
        <fullName evidence="8">RNA polymerase sigma-70 factor (ECF subfamily)</fullName>
    </submittedName>
</protein>
<proteinExistence type="inferred from homology"/>
<dbReference type="InterPro" id="IPR013325">
    <property type="entry name" value="RNA_pol_sigma_r2"/>
</dbReference>
<dbReference type="InterPro" id="IPR007627">
    <property type="entry name" value="RNA_pol_sigma70_r2"/>
</dbReference>
<keyword evidence="9" id="KW-1185">Reference proteome</keyword>